<feature type="compositionally biased region" description="Basic and acidic residues" evidence="1">
    <location>
        <begin position="1"/>
        <end position="11"/>
    </location>
</feature>
<sequence length="80" mass="8902">MASRFVEHFDIDTPLPDTVFEQEPQSPTLSTASSSSSSSSSSNAADHNKNLTVKLKRFIGTIRKKDSYQQQHRNLSAIFS</sequence>
<dbReference type="AlphaFoldDB" id="A0A077WXH6"/>
<dbReference type="EMBL" id="LK023346">
    <property type="protein sequence ID" value="CDS11477.1"/>
    <property type="molecule type" value="Genomic_DNA"/>
</dbReference>
<evidence type="ECO:0000313" key="2">
    <source>
        <dbReference type="EMBL" id="CDS11477.1"/>
    </source>
</evidence>
<proteinExistence type="predicted"/>
<feature type="region of interest" description="Disordered" evidence="1">
    <location>
        <begin position="1"/>
        <end position="48"/>
    </location>
</feature>
<gene>
    <name evidence="2" type="ORF">LRAMOSA03740</name>
</gene>
<organism evidence="2">
    <name type="scientific">Lichtheimia ramosa</name>
    <dbReference type="NCBI Taxonomy" id="688394"/>
    <lineage>
        <taxon>Eukaryota</taxon>
        <taxon>Fungi</taxon>
        <taxon>Fungi incertae sedis</taxon>
        <taxon>Mucoromycota</taxon>
        <taxon>Mucoromycotina</taxon>
        <taxon>Mucoromycetes</taxon>
        <taxon>Mucorales</taxon>
        <taxon>Lichtheimiaceae</taxon>
        <taxon>Lichtheimia</taxon>
    </lineage>
</organism>
<evidence type="ECO:0000256" key="1">
    <source>
        <dbReference type="SAM" id="MobiDB-lite"/>
    </source>
</evidence>
<feature type="compositionally biased region" description="Low complexity" evidence="1">
    <location>
        <begin position="33"/>
        <end position="42"/>
    </location>
</feature>
<protein>
    <submittedName>
        <fullName evidence="2">Uncharacterized protein</fullName>
    </submittedName>
</protein>
<dbReference type="OrthoDB" id="2265073at2759"/>
<feature type="compositionally biased region" description="Polar residues" evidence="1">
    <location>
        <begin position="23"/>
        <end position="32"/>
    </location>
</feature>
<accession>A0A077WXH6</accession>
<reference evidence="2" key="1">
    <citation type="journal article" date="2014" name="Genome Announc.">
        <title>De novo whole-genome sequence and genome annotation of Lichtheimia ramosa.</title>
        <authorList>
            <person name="Linde J."/>
            <person name="Schwartze V."/>
            <person name="Binder U."/>
            <person name="Lass-Florl C."/>
            <person name="Voigt K."/>
            <person name="Horn F."/>
        </authorList>
    </citation>
    <scope>NUCLEOTIDE SEQUENCE</scope>
    <source>
        <strain evidence="2">JMRC FSU:6197</strain>
    </source>
</reference>
<name>A0A077WXH6_9FUNG</name>